<dbReference type="RefSeq" id="WP_344793493.1">
    <property type="nucleotide sequence ID" value="NZ_BAABAU010000001.1"/>
</dbReference>
<comment type="caution">
    <text evidence="1">The sequence shown here is derived from an EMBL/GenBank/DDBJ whole genome shotgun (WGS) entry which is preliminary data.</text>
</comment>
<gene>
    <name evidence="1" type="ORF">GCM10022256_05370</name>
</gene>
<dbReference type="InterPro" id="IPR045436">
    <property type="entry name" value="DUF6507"/>
</dbReference>
<keyword evidence="2" id="KW-1185">Reference proteome</keyword>
<sequence length="113" mass="11512">MHGWKIDVDGVRGIIAGVVVAGEALSAHESDARRLGEDAAAACGPARRVAAAVSALLETRRDDLRSAARRSRRVLAAASESTEAYLAADEAMAADALASARRAFGGLALAGAL</sequence>
<proteinExistence type="predicted"/>
<accession>A0ABP8DY88</accession>
<evidence type="ECO:0000313" key="1">
    <source>
        <dbReference type="EMBL" id="GAA4264925.1"/>
    </source>
</evidence>
<evidence type="ECO:0000313" key="2">
    <source>
        <dbReference type="Proteomes" id="UP001501594"/>
    </source>
</evidence>
<organism evidence="1 2">
    <name type="scientific">Frondihabitans peucedani</name>
    <dbReference type="NCBI Taxonomy" id="598626"/>
    <lineage>
        <taxon>Bacteria</taxon>
        <taxon>Bacillati</taxon>
        <taxon>Actinomycetota</taxon>
        <taxon>Actinomycetes</taxon>
        <taxon>Micrococcales</taxon>
        <taxon>Microbacteriaceae</taxon>
        <taxon>Frondihabitans</taxon>
    </lineage>
</organism>
<dbReference type="EMBL" id="BAABAU010000001">
    <property type="protein sequence ID" value="GAA4264925.1"/>
    <property type="molecule type" value="Genomic_DNA"/>
</dbReference>
<name>A0ABP8DY88_9MICO</name>
<reference evidence="2" key="1">
    <citation type="journal article" date="2019" name="Int. J. Syst. Evol. Microbiol.">
        <title>The Global Catalogue of Microorganisms (GCM) 10K type strain sequencing project: providing services to taxonomists for standard genome sequencing and annotation.</title>
        <authorList>
            <consortium name="The Broad Institute Genomics Platform"/>
            <consortium name="The Broad Institute Genome Sequencing Center for Infectious Disease"/>
            <person name="Wu L."/>
            <person name="Ma J."/>
        </authorList>
    </citation>
    <scope>NUCLEOTIDE SEQUENCE [LARGE SCALE GENOMIC DNA]</scope>
    <source>
        <strain evidence="2">JCM 17442</strain>
    </source>
</reference>
<dbReference type="Pfam" id="PF20117">
    <property type="entry name" value="DUF6507"/>
    <property type="match status" value="1"/>
</dbReference>
<dbReference type="Proteomes" id="UP001501594">
    <property type="component" value="Unassembled WGS sequence"/>
</dbReference>
<protein>
    <submittedName>
        <fullName evidence="1">Uncharacterized protein</fullName>
    </submittedName>
</protein>